<reference evidence="4 5" key="1">
    <citation type="journal article" date="2018" name="Nat. Ecol. Evol.">
        <title>Shark genomes provide insights into elasmobranch evolution and the origin of vertebrates.</title>
        <authorList>
            <person name="Hara Y"/>
            <person name="Yamaguchi K"/>
            <person name="Onimaru K"/>
            <person name="Kadota M"/>
            <person name="Koyanagi M"/>
            <person name="Keeley SD"/>
            <person name="Tatsumi K"/>
            <person name="Tanaka K"/>
            <person name="Motone F"/>
            <person name="Kageyama Y"/>
            <person name="Nozu R"/>
            <person name="Adachi N"/>
            <person name="Nishimura O"/>
            <person name="Nakagawa R"/>
            <person name="Tanegashima C"/>
            <person name="Kiyatake I"/>
            <person name="Matsumoto R"/>
            <person name="Murakumo K"/>
            <person name="Nishida K"/>
            <person name="Terakita A"/>
            <person name="Kuratani S"/>
            <person name="Sato K"/>
            <person name="Hyodo S Kuraku.S."/>
        </authorList>
    </citation>
    <scope>NUCLEOTIDE SEQUENCE [LARGE SCALE GENOMIC DNA]</scope>
</reference>
<dbReference type="Pfam" id="PF05648">
    <property type="entry name" value="PEX11"/>
    <property type="match status" value="1"/>
</dbReference>
<name>A0A401Q3Q1_SCYTO</name>
<keyword evidence="1" id="KW-0472">Membrane</keyword>
<evidence type="ECO:0000313" key="4">
    <source>
        <dbReference type="EMBL" id="GCB80022.1"/>
    </source>
</evidence>
<dbReference type="OrthoDB" id="10005898at2759"/>
<dbReference type="Proteomes" id="UP000288216">
    <property type="component" value="Unassembled WGS sequence"/>
</dbReference>
<dbReference type="GO" id="GO:0016559">
    <property type="term" value="P:peroxisome fission"/>
    <property type="evidence" value="ECO:0007669"/>
    <property type="project" value="InterPro"/>
</dbReference>
<dbReference type="STRING" id="75743.A0A401Q3Q1"/>
<dbReference type="AlphaFoldDB" id="A0A401Q3Q1"/>
<dbReference type="InterPro" id="IPR008733">
    <property type="entry name" value="PEX11"/>
</dbReference>
<dbReference type="EMBL" id="BFAA01010789">
    <property type="protein sequence ID" value="GCB80022.1"/>
    <property type="molecule type" value="Genomic_DNA"/>
</dbReference>
<comment type="subcellular location">
    <subcellularLocation>
        <location evidence="3">Peroxisome membrane</location>
    </subcellularLocation>
</comment>
<dbReference type="InterPro" id="IPR026510">
    <property type="entry name" value="PEX11C_met"/>
</dbReference>
<organism evidence="4 5">
    <name type="scientific">Scyliorhinus torazame</name>
    <name type="common">Cloudy catshark</name>
    <name type="synonym">Catulus torazame</name>
    <dbReference type="NCBI Taxonomy" id="75743"/>
    <lineage>
        <taxon>Eukaryota</taxon>
        <taxon>Metazoa</taxon>
        <taxon>Chordata</taxon>
        <taxon>Craniata</taxon>
        <taxon>Vertebrata</taxon>
        <taxon>Chondrichthyes</taxon>
        <taxon>Elasmobranchii</taxon>
        <taxon>Galeomorphii</taxon>
        <taxon>Galeoidea</taxon>
        <taxon>Carcharhiniformes</taxon>
        <taxon>Scyliorhinidae</taxon>
        <taxon>Scyliorhinus</taxon>
    </lineage>
</organism>
<proteinExistence type="predicted"/>
<comment type="caution">
    <text evidence="4">The sequence shown here is derived from an EMBL/GenBank/DDBJ whole genome shotgun (WGS) entry which is preliminary data.</text>
</comment>
<keyword evidence="5" id="KW-1185">Reference proteome</keyword>
<keyword evidence="2" id="KW-0576">Peroxisome</keyword>
<evidence type="ECO:0000256" key="1">
    <source>
        <dbReference type="ARBA" id="ARBA00023136"/>
    </source>
</evidence>
<dbReference type="PANTHER" id="PTHR20990">
    <property type="entry name" value="PEROXISOMAL BIOGENESIS FACTOR 11"/>
    <property type="match status" value="1"/>
</dbReference>
<evidence type="ECO:0008006" key="6">
    <source>
        <dbReference type="Google" id="ProtNLM"/>
    </source>
</evidence>
<gene>
    <name evidence="4" type="ORF">scyTo_0017063</name>
</gene>
<dbReference type="OMA" id="WGGKMST"/>
<evidence type="ECO:0000313" key="5">
    <source>
        <dbReference type="Proteomes" id="UP000288216"/>
    </source>
</evidence>
<evidence type="ECO:0000256" key="2">
    <source>
        <dbReference type="ARBA" id="ARBA00023140"/>
    </source>
</evidence>
<dbReference type="PANTHER" id="PTHR20990:SF1">
    <property type="entry name" value="PEROXISOMAL MEMBRANE PROTEIN 11C"/>
    <property type="match status" value="1"/>
</dbReference>
<protein>
    <recommendedName>
        <fullName evidence="6">Peroxisomal membrane protein 11C</fullName>
    </recommendedName>
</protein>
<accession>A0A401Q3Q1</accession>
<feature type="non-terminal residue" evidence="4">
    <location>
        <position position="1"/>
    </location>
</feature>
<dbReference type="GO" id="GO:0005778">
    <property type="term" value="C:peroxisomal membrane"/>
    <property type="evidence" value="ECO:0007669"/>
    <property type="project" value="UniProtKB-SubCell"/>
</dbReference>
<evidence type="ECO:0000256" key="3">
    <source>
        <dbReference type="ARBA" id="ARBA00046271"/>
    </source>
</evidence>
<sequence length="244" mass="27088">LSMWGMESVANVLESYRGRDRLVRTVCYSSRLLGGLLTAPGGGHPELGRRLLLVAQELSNCRAALRLFDDLSMYLYSRGYGLGGTEEDAIVRLLSITGNVADQLYYPCEHLAWAADYGILNINSDKWWTLSNSLWSLSLALGALRSFRVVQLLKTELKGSQNKAYLKTEESNNMSRRAYQIRMRVETLNIISCLADLANAVHWMPPGVLWAGRFPEWLVGLMGTVSSVIGLYQMACGSCGTKDP</sequence>